<dbReference type="InterPro" id="IPR018060">
    <property type="entry name" value="HTH_AraC"/>
</dbReference>
<keyword evidence="3" id="KW-0804">Transcription</keyword>
<evidence type="ECO:0000256" key="3">
    <source>
        <dbReference type="ARBA" id="ARBA00023163"/>
    </source>
</evidence>
<dbReference type="RefSeq" id="WP_130478621.1">
    <property type="nucleotide sequence ID" value="NZ_SFCC01000016.1"/>
</dbReference>
<evidence type="ECO:0000313" key="5">
    <source>
        <dbReference type="EMBL" id="RZQ60616.1"/>
    </source>
</evidence>
<feature type="domain" description="HTH araC/xylS-type" evidence="4">
    <location>
        <begin position="239"/>
        <end position="344"/>
    </location>
</feature>
<sequence>MDTGVRLPTPAVRDWDFPRSAASVLLMTRFAAERGVDARELLRGSGLTAERVRDPDTQIDAGQELRVVRALTGALGGGDAVALELGSRYRVSTFGIFGFACVSSPTLRDTIAFALRYLDLSFTFAIPRVEVAGGELRMRMHDELVPADVRRPLVLRDLAAIVTVLRDLLPDIRLTRLEFAFEGEATGQYREVFGTDPVFGAPAHVGAVDAAYLDRPLPQANEHTVAICEAHCRELLARRRARTGITHEVRERLVRVDGLSLGMAEVAAALNLSERTLRRRLAEAGTSFRQLADEVRQAVAEELLATGALTVQDVAVRLGYAEASSFIYAFKRWKGMTPAAFVRGLRR</sequence>
<gene>
    <name evidence="5" type="ORF">EWH70_28545</name>
</gene>
<dbReference type="SUPFAM" id="SSF46689">
    <property type="entry name" value="Homeodomain-like"/>
    <property type="match status" value="1"/>
</dbReference>
<dbReference type="Pfam" id="PF12833">
    <property type="entry name" value="HTH_18"/>
    <property type="match status" value="1"/>
</dbReference>
<dbReference type="InterPro" id="IPR032687">
    <property type="entry name" value="AraC-type_N"/>
</dbReference>
<dbReference type="Pfam" id="PF12625">
    <property type="entry name" value="Arabinose_bd"/>
    <property type="match status" value="1"/>
</dbReference>
<evidence type="ECO:0000256" key="1">
    <source>
        <dbReference type="ARBA" id="ARBA00023015"/>
    </source>
</evidence>
<evidence type="ECO:0000259" key="4">
    <source>
        <dbReference type="PROSITE" id="PS01124"/>
    </source>
</evidence>
<dbReference type="Proteomes" id="UP000292003">
    <property type="component" value="Unassembled WGS sequence"/>
</dbReference>
<dbReference type="GO" id="GO:0000976">
    <property type="term" value="F:transcription cis-regulatory region binding"/>
    <property type="evidence" value="ECO:0007669"/>
    <property type="project" value="TreeGrafter"/>
</dbReference>
<evidence type="ECO:0000256" key="2">
    <source>
        <dbReference type="ARBA" id="ARBA00023125"/>
    </source>
</evidence>
<comment type="caution">
    <text evidence="5">The sequence shown here is derived from an EMBL/GenBank/DDBJ whole genome shotgun (WGS) entry which is preliminary data.</text>
</comment>
<dbReference type="PROSITE" id="PS01124">
    <property type="entry name" value="HTH_ARAC_FAMILY_2"/>
    <property type="match status" value="1"/>
</dbReference>
<keyword evidence="2" id="KW-0238">DNA-binding</keyword>
<reference evidence="5 6" key="1">
    <citation type="submission" date="2019-02" db="EMBL/GenBank/DDBJ databases">
        <title>Draft genome sequence of Amycolatopsis sp. 8-3EHSu isolated from roots of Suaeda maritima.</title>
        <authorList>
            <person name="Duangmal K."/>
            <person name="Chantavorakit T."/>
        </authorList>
    </citation>
    <scope>NUCLEOTIDE SEQUENCE [LARGE SCALE GENOMIC DNA]</scope>
    <source>
        <strain evidence="5 6">8-3EHSu</strain>
    </source>
</reference>
<evidence type="ECO:0000313" key="6">
    <source>
        <dbReference type="Proteomes" id="UP000292003"/>
    </source>
</evidence>
<dbReference type="Gene3D" id="1.10.10.60">
    <property type="entry name" value="Homeodomain-like"/>
    <property type="match status" value="1"/>
</dbReference>
<dbReference type="PANTHER" id="PTHR47894">
    <property type="entry name" value="HTH-TYPE TRANSCRIPTIONAL REGULATOR GADX"/>
    <property type="match status" value="1"/>
</dbReference>
<dbReference type="OrthoDB" id="5241536at2"/>
<dbReference type="InterPro" id="IPR009057">
    <property type="entry name" value="Homeodomain-like_sf"/>
</dbReference>
<name>A0A4Q7J273_9PSEU</name>
<accession>A0A4Q7J273</accession>
<dbReference type="EMBL" id="SFCC01000016">
    <property type="protein sequence ID" value="RZQ60616.1"/>
    <property type="molecule type" value="Genomic_DNA"/>
</dbReference>
<keyword evidence="1" id="KW-0805">Transcription regulation</keyword>
<proteinExistence type="predicted"/>
<organism evidence="5 6">
    <name type="scientific">Amycolatopsis suaedae</name>
    <dbReference type="NCBI Taxonomy" id="2510978"/>
    <lineage>
        <taxon>Bacteria</taxon>
        <taxon>Bacillati</taxon>
        <taxon>Actinomycetota</taxon>
        <taxon>Actinomycetes</taxon>
        <taxon>Pseudonocardiales</taxon>
        <taxon>Pseudonocardiaceae</taxon>
        <taxon>Amycolatopsis</taxon>
    </lineage>
</organism>
<dbReference type="PANTHER" id="PTHR47894:SF1">
    <property type="entry name" value="HTH-TYPE TRANSCRIPTIONAL REGULATOR VQSM"/>
    <property type="match status" value="1"/>
</dbReference>
<protein>
    <submittedName>
        <fullName evidence="5">AraC family transcriptional regulator</fullName>
    </submittedName>
</protein>
<dbReference type="GO" id="GO:0005829">
    <property type="term" value="C:cytosol"/>
    <property type="evidence" value="ECO:0007669"/>
    <property type="project" value="TreeGrafter"/>
</dbReference>
<dbReference type="SMART" id="SM00342">
    <property type="entry name" value="HTH_ARAC"/>
    <property type="match status" value="1"/>
</dbReference>
<keyword evidence="6" id="KW-1185">Reference proteome</keyword>
<dbReference type="AlphaFoldDB" id="A0A4Q7J273"/>
<dbReference type="GO" id="GO:0003700">
    <property type="term" value="F:DNA-binding transcription factor activity"/>
    <property type="evidence" value="ECO:0007669"/>
    <property type="project" value="InterPro"/>
</dbReference>